<dbReference type="EMBL" id="JBBUTH010000007">
    <property type="protein sequence ID" value="MEK8051333.1"/>
    <property type="molecule type" value="Genomic_DNA"/>
</dbReference>
<feature type="region of interest" description="Disordered" evidence="1">
    <location>
        <begin position="1"/>
        <end position="22"/>
    </location>
</feature>
<dbReference type="PANTHER" id="PTHR43190">
    <property type="entry name" value="N-ACETYL-D-GLUCOSAMINE KINASE"/>
    <property type="match status" value="1"/>
</dbReference>
<evidence type="ECO:0000313" key="4">
    <source>
        <dbReference type="Proteomes" id="UP001365405"/>
    </source>
</evidence>
<sequence>MAFDAVPSLASSTPPPQGPALPALGLGLDVGGTSTRWALADATGRLHAQGDLPGFTAALLGQPHGQQAAAEVMAALGQRVRGNGHPVGKPLQLGPVGAVCAGVTGTDRAGGTLLRQMLAKVLGVPGARIEVTSDIEMACQVAFAPGAGFLVYAGTGSIAGHVDAGGHFHRVGGRGGLIDDGGSAHWIARQALRRIWRAEDAEPGAWRRSGMARRVLAVIAREAGEGVDLDNDLGDWALSRHWLAHASRGEIGLLARAVAAADGPAGTEQADADAADILDEAGRELARLALALARRFGPRPVALAGRAFLLSPRLAAAMSAALPDTLPVTQAPLAEESTAAGAARRAARLMGDAA</sequence>
<organism evidence="3 4">
    <name type="scientific">Pseudaquabacterium inlustre</name>
    <dbReference type="NCBI Taxonomy" id="2984192"/>
    <lineage>
        <taxon>Bacteria</taxon>
        <taxon>Pseudomonadati</taxon>
        <taxon>Pseudomonadota</taxon>
        <taxon>Betaproteobacteria</taxon>
        <taxon>Burkholderiales</taxon>
        <taxon>Sphaerotilaceae</taxon>
        <taxon>Pseudaquabacterium</taxon>
    </lineage>
</organism>
<name>A0ABU9CI23_9BURK</name>
<comment type="caution">
    <text evidence="3">The sequence shown here is derived from an EMBL/GenBank/DDBJ whole genome shotgun (WGS) entry which is preliminary data.</text>
</comment>
<dbReference type="Proteomes" id="UP001365405">
    <property type="component" value="Unassembled WGS sequence"/>
</dbReference>
<gene>
    <name evidence="3" type="ORF">AACH10_13865</name>
</gene>
<accession>A0ABU9CI23</accession>
<evidence type="ECO:0000313" key="3">
    <source>
        <dbReference type="EMBL" id="MEK8051333.1"/>
    </source>
</evidence>
<evidence type="ECO:0000256" key="1">
    <source>
        <dbReference type="SAM" id="MobiDB-lite"/>
    </source>
</evidence>
<dbReference type="Gene3D" id="3.30.420.40">
    <property type="match status" value="2"/>
</dbReference>
<protein>
    <submittedName>
        <fullName evidence="3">BadF/BadG/BcrA/BcrD ATPase family protein</fullName>
    </submittedName>
</protein>
<dbReference type="PANTHER" id="PTHR43190:SF3">
    <property type="entry name" value="N-ACETYL-D-GLUCOSAMINE KINASE"/>
    <property type="match status" value="1"/>
</dbReference>
<dbReference type="SUPFAM" id="SSF53067">
    <property type="entry name" value="Actin-like ATPase domain"/>
    <property type="match status" value="2"/>
</dbReference>
<dbReference type="Pfam" id="PF01869">
    <property type="entry name" value="BcrAD_BadFG"/>
    <property type="match status" value="1"/>
</dbReference>
<dbReference type="InterPro" id="IPR052519">
    <property type="entry name" value="Euk-type_GlcNAc_Kinase"/>
</dbReference>
<dbReference type="RefSeq" id="WP_341411018.1">
    <property type="nucleotide sequence ID" value="NZ_JBBUTH010000007.1"/>
</dbReference>
<evidence type="ECO:0000259" key="2">
    <source>
        <dbReference type="Pfam" id="PF01869"/>
    </source>
</evidence>
<feature type="domain" description="ATPase BadF/BadG/BcrA/BcrD type" evidence="2">
    <location>
        <begin position="26"/>
        <end position="343"/>
    </location>
</feature>
<proteinExistence type="predicted"/>
<dbReference type="InterPro" id="IPR043129">
    <property type="entry name" value="ATPase_NBD"/>
</dbReference>
<dbReference type="InterPro" id="IPR002731">
    <property type="entry name" value="ATPase_BadF"/>
</dbReference>
<reference evidence="3 4" key="1">
    <citation type="submission" date="2024-04" db="EMBL/GenBank/DDBJ databases">
        <title>Novel species of the genus Ideonella isolated from streams.</title>
        <authorList>
            <person name="Lu H."/>
        </authorList>
    </citation>
    <scope>NUCLEOTIDE SEQUENCE [LARGE SCALE GENOMIC DNA]</scope>
    <source>
        <strain evidence="3 4">DXS22W</strain>
    </source>
</reference>
<keyword evidence="4" id="KW-1185">Reference proteome</keyword>